<dbReference type="Pfam" id="PF20398">
    <property type="entry name" value="DUF6691"/>
    <property type="match status" value="1"/>
</dbReference>
<dbReference type="GO" id="GO:0005886">
    <property type="term" value="C:plasma membrane"/>
    <property type="evidence" value="ECO:0007669"/>
    <property type="project" value="UniProtKB-SubCell"/>
</dbReference>
<dbReference type="InterPro" id="IPR007272">
    <property type="entry name" value="Sulf_transp_TsuA/YedE"/>
</dbReference>
<dbReference type="AlphaFoldDB" id="K0R9R7"/>
<evidence type="ECO:0000256" key="4">
    <source>
        <dbReference type="ARBA" id="ARBA00022519"/>
    </source>
</evidence>
<dbReference type="Proteomes" id="UP000266841">
    <property type="component" value="Unassembled WGS sequence"/>
</dbReference>
<dbReference type="OrthoDB" id="46116at2759"/>
<dbReference type="eggNOG" id="ENOG502S27S">
    <property type="taxonomic scope" value="Eukaryota"/>
</dbReference>
<dbReference type="InterPro" id="IPR046513">
    <property type="entry name" value="DUF6691"/>
</dbReference>
<keyword evidence="2" id="KW-0813">Transport</keyword>
<accession>K0R9R7</accession>
<evidence type="ECO:0000256" key="9">
    <source>
        <dbReference type="SAM" id="Phobius"/>
    </source>
</evidence>
<feature type="region of interest" description="Disordered" evidence="8">
    <location>
        <begin position="196"/>
        <end position="216"/>
    </location>
</feature>
<organism evidence="10 11">
    <name type="scientific">Thalassiosira oceanica</name>
    <name type="common">Marine diatom</name>
    <dbReference type="NCBI Taxonomy" id="159749"/>
    <lineage>
        <taxon>Eukaryota</taxon>
        <taxon>Sar</taxon>
        <taxon>Stramenopiles</taxon>
        <taxon>Ochrophyta</taxon>
        <taxon>Bacillariophyta</taxon>
        <taxon>Coscinodiscophyceae</taxon>
        <taxon>Thalassiosirophycidae</taxon>
        <taxon>Thalassiosirales</taxon>
        <taxon>Thalassiosiraceae</taxon>
        <taxon>Thalassiosira</taxon>
    </lineage>
</organism>
<evidence type="ECO:0000313" key="11">
    <source>
        <dbReference type="Proteomes" id="UP000266841"/>
    </source>
</evidence>
<evidence type="ECO:0000256" key="5">
    <source>
        <dbReference type="ARBA" id="ARBA00022692"/>
    </source>
</evidence>
<evidence type="ECO:0000256" key="1">
    <source>
        <dbReference type="ARBA" id="ARBA00004429"/>
    </source>
</evidence>
<evidence type="ECO:0000256" key="3">
    <source>
        <dbReference type="ARBA" id="ARBA00022475"/>
    </source>
</evidence>
<feature type="transmembrane region" description="Helical" evidence="9">
    <location>
        <begin position="170"/>
        <end position="190"/>
    </location>
</feature>
<keyword evidence="6 9" id="KW-1133">Transmembrane helix</keyword>
<dbReference type="EMBL" id="AGNL01043948">
    <property type="protein sequence ID" value="EJK50348.1"/>
    <property type="molecule type" value="Genomic_DNA"/>
</dbReference>
<comment type="subcellular location">
    <subcellularLocation>
        <location evidence="1">Cell inner membrane</location>
        <topology evidence="1">Multi-pass membrane protein</topology>
    </subcellularLocation>
</comment>
<keyword evidence="11" id="KW-1185">Reference proteome</keyword>
<proteinExistence type="predicted"/>
<sequence>MFEYFTPVAGLIGGVLIGLAAAALLLFNGDVLGASGLMSSFVVSPRATLTGPEQRWKLWFVLALFGATRIYLLIDPTALDDSRTVTDADVPVVSSTGYLLGGFLVGFGTRLGNGCTTGHGICGMARLSLRSTAGVLSFMLSGVLLASVLPPDNKTFRCHTEEVYDQLNEATPATNGAVFGIAAVVAAFSLHGLRPRRRPKGNAEEGALAEQDEDEATRIDNNNRNKIYAAVVAGILFAVGLMVSGMVIYSKLFGFLDVTLIPKGTWDPTLVVVMGGGVVVSFASYQFVDGFNLITNEHKLSCPISQSPPQGAFHVPTNKTIDLKLIAGELIFGLGWGMAGLCPGPAIVRAASGCPAALTRWWPMFFLGALVAEQAKKPPARFQSPVMREETSEMKMCETYEDSNEEGIR</sequence>
<keyword evidence="3" id="KW-1003">Cell membrane</keyword>
<dbReference type="PANTHER" id="PTHR30574:SF1">
    <property type="entry name" value="SULPHUR TRANSPORT DOMAIN-CONTAINING PROTEIN"/>
    <property type="match status" value="1"/>
</dbReference>
<feature type="transmembrane region" description="Helical" evidence="9">
    <location>
        <begin position="269"/>
        <end position="288"/>
    </location>
</feature>
<evidence type="ECO:0000313" key="10">
    <source>
        <dbReference type="EMBL" id="EJK50348.1"/>
    </source>
</evidence>
<feature type="transmembrane region" description="Helical" evidence="9">
    <location>
        <begin position="227"/>
        <end position="249"/>
    </location>
</feature>
<dbReference type="PANTHER" id="PTHR30574">
    <property type="entry name" value="INNER MEMBRANE PROTEIN YEDE"/>
    <property type="match status" value="1"/>
</dbReference>
<comment type="caution">
    <text evidence="10">The sequence shown here is derived from an EMBL/GenBank/DDBJ whole genome shotgun (WGS) entry which is preliminary data.</text>
</comment>
<name>K0R9R7_THAOC</name>
<feature type="transmembrane region" description="Helical" evidence="9">
    <location>
        <begin position="57"/>
        <end position="74"/>
    </location>
</feature>
<keyword evidence="5 9" id="KW-0812">Transmembrane</keyword>
<gene>
    <name evidence="10" type="ORF">THAOC_30699</name>
</gene>
<keyword evidence="4" id="KW-0997">Cell inner membrane</keyword>
<evidence type="ECO:0000256" key="7">
    <source>
        <dbReference type="ARBA" id="ARBA00023136"/>
    </source>
</evidence>
<protein>
    <recommendedName>
        <fullName evidence="12">Sulphur transport domain-containing protein</fullName>
    </recommendedName>
</protein>
<evidence type="ECO:0000256" key="8">
    <source>
        <dbReference type="SAM" id="MobiDB-lite"/>
    </source>
</evidence>
<feature type="transmembrane region" description="Helical" evidence="9">
    <location>
        <begin position="133"/>
        <end position="150"/>
    </location>
</feature>
<dbReference type="OMA" id="CYTPVYP"/>
<reference evidence="10 11" key="1">
    <citation type="journal article" date="2012" name="Genome Biol.">
        <title>Genome and low-iron response of an oceanic diatom adapted to chronic iron limitation.</title>
        <authorList>
            <person name="Lommer M."/>
            <person name="Specht M."/>
            <person name="Roy A.S."/>
            <person name="Kraemer L."/>
            <person name="Andreson R."/>
            <person name="Gutowska M.A."/>
            <person name="Wolf J."/>
            <person name="Bergner S.V."/>
            <person name="Schilhabel M.B."/>
            <person name="Klostermeier U.C."/>
            <person name="Beiko R.G."/>
            <person name="Rosenstiel P."/>
            <person name="Hippler M."/>
            <person name="Laroche J."/>
        </authorList>
    </citation>
    <scope>NUCLEOTIDE SEQUENCE [LARGE SCALE GENOMIC DNA]</scope>
    <source>
        <strain evidence="10 11">CCMP1005</strain>
    </source>
</reference>
<evidence type="ECO:0008006" key="12">
    <source>
        <dbReference type="Google" id="ProtNLM"/>
    </source>
</evidence>
<evidence type="ECO:0000256" key="6">
    <source>
        <dbReference type="ARBA" id="ARBA00022989"/>
    </source>
</evidence>
<evidence type="ECO:0000256" key="2">
    <source>
        <dbReference type="ARBA" id="ARBA00022448"/>
    </source>
</evidence>
<keyword evidence="7 9" id="KW-0472">Membrane</keyword>